<comment type="caution">
    <text evidence="2">The sequence shown here is derived from an EMBL/GenBank/DDBJ whole genome shotgun (WGS) entry which is preliminary data.</text>
</comment>
<evidence type="ECO:0000259" key="1">
    <source>
        <dbReference type="Pfam" id="PF13679"/>
    </source>
</evidence>
<protein>
    <recommendedName>
        <fullName evidence="1">Methyltransferase domain-containing protein</fullName>
    </recommendedName>
</protein>
<evidence type="ECO:0000313" key="2">
    <source>
        <dbReference type="EMBL" id="KAF7989873.1"/>
    </source>
</evidence>
<gene>
    <name evidence="2" type="ORF">HCN44_008547</name>
</gene>
<evidence type="ECO:0000313" key="3">
    <source>
        <dbReference type="Proteomes" id="UP000639338"/>
    </source>
</evidence>
<accession>A0A834XNW7</accession>
<name>A0A834XNW7_APHGI</name>
<dbReference type="Gene3D" id="3.40.50.150">
    <property type="entry name" value="Vaccinia Virus protein VP39"/>
    <property type="match status" value="1"/>
</dbReference>
<sequence length="484" mass="55993">MMMASDQVNNTCKCLVCLGIKKTINDIYSVLKIYGWILDSYIIDFYHGKLWSKLPNSWTKILDDISPEEFGSWIINDFKIKNHVLPLSLLSLGKLLKLLTINRDEKTNTAISCSNNKKIINNKLNCNDYEKYIIDNNNKILKLKNLFNKNVKEKKRYEIENFSKYCSYISYVSNCNAIIDIGAGIGHLSRKLSYKYNKKMICIEKEKSLSDSAQKYDDNFINILKKSFKKICGQRPYHYCTKIVDESYEGSELSDKFNDILIKNFLFNEDEYTNEFGLIGLHPCGDLAVRLLKFFIKQNNAKFICVVGCCYMKLTTGKNEAKIGYPLSKFVRDKSDNSLSYEALEVACHAVENYCDKLKNSLEDIYVRKGDGIKHGYIGSVKVKNQMSFNEYCKLATMPLEKERQLTEDEIDNKIVNKNINEWKKVVIFEGLRMMLAPLVETLVLFDRFLFLSEHNIAPQLKAIFDPRISSRNFVITAIKNTKI</sequence>
<proteinExistence type="predicted"/>
<reference evidence="2 3" key="1">
    <citation type="submission" date="2020-08" db="EMBL/GenBank/DDBJ databases">
        <title>Aphidius gifuensis genome sequencing and assembly.</title>
        <authorList>
            <person name="Du Z."/>
        </authorList>
    </citation>
    <scope>NUCLEOTIDE SEQUENCE [LARGE SCALE GENOMIC DNA]</scope>
    <source>
        <strain evidence="2">YNYX2018</strain>
        <tissue evidence="2">Adults</tissue>
    </source>
</reference>
<feature type="domain" description="Methyltransferase" evidence="1">
    <location>
        <begin position="154"/>
        <end position="316"/>
    </location>
</feature>
<dbReference type="OrthoDB" id="5875367at2759"/>
<dbReference type="AlphaFoldDB" id="A0A834XNW7"/>
<dbReference type="InterPro" id="IPR029063">
    <property type="entry name" value="SAM-dependent_MTases_sf"/>
</dbReference>
<keyword evidence="3" id="KW-1185">Reference proteome</keyword>
<dbReference type="SUPFAM" id="SSF53335">
    <property type="entry name" value="S-adenosyl-L-methionine-dependent methyltransferases"/>
    <property type="match status" value="1"/>
</dbReference>
<dbReference type="Pfam" id="PF13679">
    <property type="entry name" value="Methyltransf_32"/>
    <property type="match status" value="1"/>
</dbReference>
<dbReference type="EMBL" id="JACMRX010000005">
    <property type="protein sequence ID" value="KAF7989873.1"/>
    <property type="molecule type" value="Genomic_DNA"/>
</dbReference>
<dbReference type="PANTHER" id="PTHR12496:SF2">
    <property type="entry name" value="METHYLTRANSFERASE-LIKE PROTEIN 25B"/>
    <property type="match status" value="1"/>
</dbReference>
<organism evidence="2 3">
    <name type="scientific">Aphidius gifuensis</name>
    <name type="common">Parasitoid wasp</name>
    <dbReference type="NCBI Taxonomy" id="684658"/>
    <lineage>
        <taxon>Eukaryota</taxon>
        <taxon>Metazoa</taxon>
        <taxon>Ecdysozoa</taxon>
        <taxon>Arthropoda</taxon>
        <taxon>Hexapoda</taxon>
        <taxon>Insecta</taxon>
        <taxon>Pterygota</taxon>
        <taxon>Neoptera</taxon>
        <taxon>Endopterygota</taxon>
        <taxon>Hymenoptera</taxon>
        <taxon>Apocrita</taxon>
        <taxon>Ichneumonoidea</taxon>
        <taxon>Braconidae</taxon>
        <taxon>Aphidiinae</taxon>
        <taxon>Aphidius</taxon>
    </lineage>
</organism>
<dbReference type="InterPro" id="IPR025714">
    <property type="entry name" value="Methyltranfer_dom"/>
</dbReference>
<dbReference type="PANTHER" id="PTHR12496">
    <property type="entry name" value="CGI-41 METHYLTRANSFERASE"/>
    <property type="match status" value="1"/>
</dbReference>
<dbReference type="InterPro" id="IPR052220">
    <property type="entry name" value="METTL25"/>
</dbReference>
<dbReference type="Proteomes" id="UP000639338">
    <property type="component" value="Unassembled WGS sequence"/>
</dbReference>